<dbReference type="InterPro" id="IPR006076">
    <property type="entry name" value="FAD-dep_OxRdtase"/>
</dbReference>
<dbReference type="PANTHER" id="PTHR13847:SF287">
    <property type="entry name" value="FAD-DEPENDENT OXIDOREDUCTASE DOMAIN-CONTAINING PROTEIN 1"/>
    <property type="match status" value="1"/>
</dbReference>
<sequence length="1190" mass="127678">MPTEEQLLNNSNLIDSLDAHHGKRSSAGRSAGIPDIEDTLGTAPRSSSRIIHHPIVQGTKKKQVSFTFNSQRLQGFEGEAVSTALLANGIDVLDHHHKDHSALSPFCVNGQCSQCLVRIDGRMRKSCVTPLEEGMRVVSGKNLLSSEVDVPEPKTDVVETTCLIIGGGPAGISAAIQLNELGVECVLIDDKDRLGGKLSLQTHKFFGTKQETYAGTRGYTIAEILESELEKCEHINVWLEATAIGVFSDGIVGVVRKHQYHLVRPKTLLVAAGAREKQLLFAGNALPGVYGAGAVQTIMNRDLTRIARRVLVVGGGNVGVITAYQAIQAGIEVVAVLEGAPEIGGFKVHADRIKRLGVPILTRHTIVAANEHDSHGVIPLDDQDSESRVRSATIAELDDNWKVKMDTKRTVDVDAVLVAIGLSPVDEFFGKAKEYGLTVFSAGDAKEIAEASAAMLTGRSSALDIAKHLGVDTSSVDSSGWEAKIAVLKSRPGKTHTRVHPPVKAGTIRPYFHCNQEIACNSCESSCPDGCIGLMNHSLTGIPMYAVDQGFKNACRGCLKCVSLCPGLAITLVDSRKDADYPTVIMAHELFAEYSTGTEVAAGMKVQLMSDLGDVVHNPDDAEGLWEVQRVQPAPGAPGTRLVRVKVPKTLAPSVASLRVSVPKPHLVSSASCVVPLEDTAIVCRCERVTVHELRDAIRTAKEAGIWDQNFVKAITRAGMGACGSKTCRVLLPRIFASEGMPFDRVTPATMRPLFVEVPFSTLATAQAHPVAPAANSHLFSPLRLHVDRMRPVTTNASDIVILGAGAVGLGLALALSKSDDVRTGKKRVTVLDINPGPGQGDVKHAIGGVRGCMSSLAKMHVMQRSLEMFRSWRFETQDDIEWKQGGYLFVAYTPEQEQTLRDLSAVHASYGYDTAFIAPKEVQALVPGIKVAKLLGGLYSPADGSCSPLLFAASAHRVANEAEGVEFIFNTPVAKILVDDEKHVVGVLTANNERYLAPVVVNCLGANANLILPDECQLAMVPDSHEAGITEPVHGGLFSPMVIDNTPSPETGTSSYYFYQNSLGQIVFCATPDPPVKGWATQETSSFLPAVAQRMLTLLPRLGPIHVRRVWRGLYPQSADGNPYVGWDSHINGLAHIVGLSGHGFMMAPGLGEVTARLLQGESTAMDEEILMEFDPARVIDLSGKEKLA</sequence>
<dbReference type="PRINTS" id="PR00411">
    <property type="entry name" value="PNDRDTASEI"/>
</dbReference>
<dbReference type="Pfam" id="PF07992">
    <property type="entry name" value="Pyr_redox_2"/>
    <property type="match status" value="1"/>
</dbReference>
<dbReference type="PRINTS" id="PR00368">
    <property type="entry name" value="FADPNR"/>
</dbReference>
<dbReference type="InterPro" id="IPR001041">
    <property type="entry name" value="2Fe-2S_ferredoxin-type"/>
</dbReference>
<dbReference type="SUPFAM" id="SSF54292">
    <property type="entry name" value="2Fe-2S ferredoxin-like"/>
    <property type="match status" value="1"/>
</dbReference>
<dbReference type="InterPro" id="IPR042204">
    <property type="entry name" value="2Fe-2S-bd_N"/>
</dbReference>
<proteinExistence type="predicted"/>
<dbReference type="GO" id="GO:0051537">
    <property type="term" value="F:2 iron, 2 sulfur cluster binding"/>
    <property type="evidence" value="ECO:0007669"/>
    <property type="project" value="InterPro"/>
</dbReference>
<dbReference type="CDD" id="cd00207">
    <property type="entry name" value="fer2"/>
    <property type="match status" value="1"/>
</dbReference>
<evidence type="ECO:0000256" key="2">
    <source>
        <dbReference type="ARBA" id="ARBA00023014"/>
    </source>
</evidence>
<dbReference type="Gene3D" id="3.30.9.10">
    <property type="entry name" value="D-Amino Acid Oxidase, subunit A, domain 2"/>
    <property type="match status" value="1"/>
</dbReference>
<dbReference type="PROSITE" id="PS51085">
    <property type="entry name" value="2FE2S_FER_2"/>
    <property type="match status" value="1"/>
</dbReference>
<evidence type="ECO:0000256" key="4">
    <source>
        <dbReference type="ARBA" id="ARBA00046185"/>
    </source>
</evidence>
<evidence type="ECO:0000256" key="1">
    <source>
        <dbReference type="ARBA" id="ARBA00023002"/>
    </source>
</evidence>
<dbReference type="Gene3D" id="1.10.10.1100">
    <property type="entry name" value="BFD-like [2Fe-2S]-binding domain"/>
    <property type="match status" value="1"/>
</dbReference>
<evidence type="ECO:0000259" key="6">
    <source>
        <dbReference type="PROSITE" id="PS51085"/>
    </source>
</evidence>
<keyword evidence="2" id="KW-0479">Metal-binding</keyword>
<reference evidence="8" key="1">
    <citation type="submission" date="2021-05" db="EMBL/GenBank/DDBJ databases">
        <title>A free-living protist that lacks canonical eukaryotic 1 DNA replication and segregation systems.</title>
        <authorList>
            <person name="Salas-Leiva D.E."/>
            <person name="Tromer E.C."/>
            <person name="Curtis B.A."/>
            <person name="Jerlstrom-Hultqvist J."/>
            <person name="Kolisko M."/>
            <person name="Yi Z."/>
            <person name="Salas-Leiva J.S."/>
            <person name="Gallot-Lavallee L."/>
            <person name="Kops G.J.P.L."/>
            <person name="Archibald J.M."/>
            <person name="Simpson A.G.B."/>
            <person name="Roger A.J."/>
        </authorList>
    </citation>
    <scope>NUCLEOTIDE SEQUENCE</scope>
    <source>
        <strain evidence="8">BICM</strain>
    </source>
</reference>
<name>A0A8J6APJ8_9EUKA</name>
<feature type="domain" description="4Fe-4S ferredoxin-type" evidence="7">
    <location>
        <begin position="508"/>
        <end position="537"/>
    </location>
</feature>
<dbReference type="InterPro" id="IPR007419">
    <property type="entry name" value="BFD-like_2Fe2S-bd_dom"/>
</dbReference>
<comment type="function">
    <text evidence="4">Required for the assembly of the mitochondrial membrane respiratory chain NADH dehydrogenase (Complex I). Involved in mid-late stages of complex I assembly.</text>
</comment>
<dbReference type="AlphaFoldDB" id="A0A8J6APJ8"/>
<feature type="domain" description="2Fe-2S ferredoxin-type" evidence="6">
    <location>
        <begin position="62"/>
        <end position="143"/>
    </location>
</feature>
<dbReference type="PROSITE" id="PS51379">
    <property type="entry name" value="4FE4S_FER_2"/>
    <property type="match status" value="2"/>
</dbReference>
<dbReference type="SUPFAM" id="SSF54862">
    <property type="entry name" value="4Fe-4S ferredoxins"/>
    <property type="match status" value="1"/>
</dbReference>
<dbReference type="GO" id="GO:0005737">
    <property type="term" value="C:cytoplasm"/>
    <property type="evidence" value="ECO:0007669"/>
    <property type="project" value="TreeGrafter"/>
</dbReference>
<evidence type="ECO:0000259" key="7">
    <source>
        <dbReference type="PROSITE" id="PS51379"/>
    </source>
</evidence>
<dbReference type="InterPro" id="IPR023753">
    <property type="entry name" value="FAD/NAD-binding_dom"/>
</dbReference>
<accession>A0A8J6APJ8</accession>
<protein>
    <recommendedName>
        <fullName evidence="3">FAD-dependent oxidoreductase domain-containing protein 1</fullName>
    </recommendedName>
</protein>
<feature type="region of interest" description="Disordered" evidence="5">
    <location>
        <begin position="18"/>
        <end position="48"/>
    </location>
</feature>
<dbReference type="SUPFAM" id="SSF51905">
    <property type="entry name" value="FAD/NAD(P)-binding domain"/>
    <property type="match status" value="2"/>
</dbReference>
<keyword evidence="9" id="KW-1185">Reference proteome</keyword>
<dbReference type="Proteomes" id="UP000717585">
    <property type="component" value="Unassembled WGS sequence"/>
</dbReference>
<dbReference type="InterPro" id="IPR036010">
    <property type="entry name" value="2Fe-2S_ferredoxin-like_sf"/>
</dbReference>
<dbReference type="InterPro" id="IPR006058">
    <property type="entry name" value="2Fe2S_fd_BS"/>
</dbReference>
<dbReference type="InterPro" id="IPR041854">
    <property type="entry name" value="BFD-like_2Fe2S-bd_dom_sf"/>
</dbReference>
<dbReference type="OrthoDB" id="10260355at2759"/>
<dbReference type="Gene3D" id="3.50.50.60">
    <property type="entry name" value="FAD/NAD(P)-binding domain"/>
    <property type="match status" value="3"/>
</dbReference>
<gene>
    <name evidence="8" type="ORF">J8273_8856</name>
</gene>
<evidence type="ECO:0000256" key="5">
    <source>
        <dbReference type="SAM" id="MobiDB-lite"/>
    </source>
</evidence>
<dbReference type="Pfam" id="PF01266">
    <property type="entry name" value="DAO"/>
    <property type="match status" value="1"/>
</dbReference>
<keyword evidence="1" id="KW-0560">Oxidoreductase</keyword>
<dbReference type="PROSITE" id="PS00198">
    <property type="entry name" value="4FE4S_FER_1"/>
    <property type="match status" value="1"/>
</dbReference>
<keyword evidence="2" id="KW-0411">Iron-sulfur</keyword>
<organism evidence="8 9">
    <name type="scientific">Carpediemonas membranifera</name>
    <dbReference type="NCBI Taxonomy" id="201153"/>
    <lineage>
        <taxon>Eukaryota</taxon>
        <taxon>Metamonada</taxon>
        <taxon>Carpediemonas-like organisms</taxon>
        <taxon>Carpediemonas</taxon>
    </lineage>
</organism>
<dbReference type="GO" id="GO:0016491">
    <property type="term" value="F:oxidoreductase activity"/>
    <property type="evidence" value="ECO:0007669"/>
    <property type="project" value="UniProtKB-KW"/>
</dbReference>
<dbReference type="EMBL" id="JAHDYR010000069">
    <property type="protein sequence ID" value="KAG9389563.1"/>
    <property type="molecule type" value="Genomic_DNA"/>
</dbReference>
<evidence type="ECO:0000256" key="3">
    <source>
        <dbReference type="ARBA" id="ARBA00039785"/>
    </source>
</evidence>
<dbReference type="InterPro" id="IPR036188">
    <property type="entry name" value="FAD/NAD-bd_sf"/>
</dbReference>
<dbReference type="PROSITE" id="PS00197">
    <property type="entry name" value="2FE2S_FER_1"/>
    <property type="match status" value="1"/>
</dbReference>
<evidence type="ECO:0000313" key="9">
    <source>
        <dbReference type="Proteomes" id="UP000717585"/>
    </source>
</evidence>
<keyword evidence="2" id="KW-0408">Iron</keyword>
<comment type="caution">
    <text evidence="8">The sequence shown here is derived from an EMBL/GenBank/DDBJ whole genome shotgun (WGS) entry which is preliminary data.</text>
</comment>
<dbReference type="Gene3D" id="3.10.20.440">
    <property type="entry name" value="2Fe-2S iron-sulphur cluster binding domain, sarcosine oxidase, alpha subunit, N-terminal domain"/>
    <property type="match status" value="1"/>
</dbReference>
<evidence type="ECO:0000313" key="8">
    <source>
        <dbReference type="EMBL" id="KAG9389563.1"/>
    </source>
</evidence>
<dbReference type="InterPro" id="IPR017896">
    <property type="entry name" value="4Fe4S_Fe-S-bd"/>
</dbReference>
<dbReference type="Pfam" id="PF04324">
    <property type="entry name" value="Fer2_BFD"/>
    <property type="match status" value="1"/>
</dbReference>
<dbReference type="Pfam" id="PF13510">
    <property type="entry name" value="Fer2_4"/>
    <property type="match status" value="1"/>
</dbReference>
<dbReference type="InterPro" id="IPR017900">
    <property type="entry name" value="4Fe4S_Fe_S_CS"/>
</dbReference>
<feature type="domain" description="4Fe-4S ferredoxin-type" evidence="7">
    <location>
        <begin position="543"/>
        <end position="575"/>
    </location>
</feature>
<dbReference type="PANTHER" id="PTHR13847">
    <property type="entry name" value="SARCOSINE DEHYDROGENASE-RELATED"/>
    <property type="match status" value="1"/>
</dbReference>